<name>A0ABQ6MGA5_9STRA</name>
<dbReference type="Proteomes" id="UP001165060">
    <property type="component" value="Unassembled WGS sequence"/>
</dbReference>
<feature type="region of interest" description="Disordered" evidence="1">
    <location>
        <begin position="197"/>
        <end position="218"/>
    </location>
</feature>
<feature type="compositionally biased region" description="Low complexity" evidence="1">
    <location>
        <begin position="10"/>
        <end position="19"/>
    </location>
</feature>
<evidence type="ECO:0000313" key="2">
    <source>
        <dbReference type="EMBL" id="GMI25570.1"/>
    </source>
</evidence>
<keyword evidence="3" id="KW-1185">Reference proteome</keyword>
<accession>A0ABQ6MGA5</accession>
<evidence type="ECO:0000256" key="1">
    <source>
        <dbReference type="SAM" id="MobiDB-lite"/>
    </source>
</evidence>
<feature type="region of interest" description="Disordered" evidence="1">
    <location>
        <begin position="276"/>
        <end position="328"/>
    </location>
</feature>
<proteinExistence type="predicted"/>
<feature type="region of interest" description="Disordered" evidence="1">
    <location>
        <begin position="366"/>
        <end position="449"/>
    </location>
</feature>
<feature type="compositionally biased region" description="Basic residues" evidence="1">
    <location>
        <begin position="319"/>
        <end position="328"/>
    </location>
</feature>
<feature type="compositionally biased region" description="Pro residues" evidence="1">
    <location>
        <begin position="297"/>
        <end position="312"/>
    </location>
</feature>
<organism evidence="2 3">
    <name type="scientific">Tetraparma gracilis</name>
    <dbReference type="NCBI Taxonomy" id="2962635"/>
    <lineage>
        <taxon>Eukaryota</taxon>
        <taxon>Sar</taxon>
        <taxon>Stramenopiles</taxon>
        <taxon>Ochrophyta</taxon>
        <taxon>Bolidophyceae</taxon>
        <taxon>Parmales</taxon>
        <taxon>Triparmaceae</taxon>
        <taxon>Tetraparma</taxon>
    </lineage>
</organism>
<comment type="caution">
    <text evidence="2">The sequence shown here is derived from an EMBL/GenBank/DDBJ whole genome shotgun (WGS) entry which is preliminary data.</text>
</comment>
<sequence length="449" mass="46880">MPASPPAPASTPATKPADAFFMTPPPSLSNEAWTVDDSKKWCHDWCMSEETEASDMVVSQFKSISLNSVVDEPSPSAILVLPILEAISDVTPHMSKKWFEGYRSTVKSILTAYKKAFLEIEAMDNKPFAVTNDFIVLTSALAHKITDVTNAEKNRSTASFFEQRSLATEFNKKLNTEFQLIVRIFARIEAADRIAVPQPASDGATDAPPPSATAADDDNLMSSLFDIITCSPTTKSYKIRPAAPGIPAPSAPAAPGASEIAKVLELAAVEGGLETQSVAPSTMGEEVAAAPADKPEPTPAPTLTTPPEPTPAVPLAAAPKKKSRRRSLSKFLKKAFVPADPVPAPAPSKKAVPKAPIAAPIAAPAGVEAPSDAPSIEAKAKEAPSLTTKEAPSLATKEAPSIAAKDTDSTSSEKSVNDDPVADDPVADEAPKTPLATGGGINLETVASC</sequence>
<dbReference type="PANTHER" id="PTHR48125:SF10">
    <property type="entry name" value="OS12G0136300 PROTEIN"/>
    <property type="match status" value="1"/>
</dbReference>
<feature type="region of interest" description="Disordered" evidence="1">
    <location>
        <begin position="1"/>
        <end position="20"/>
    </location>
</feature>
<reference evidence="2 3" key="1">
    <citation type="journal article" date="2023" name="Commun. Biol.">
        <title>Genome analysis of Parmales, the sister group of diatoms, reveals the evolutionary specialization of diatoms from phago-mixotrophs to photoautotrophs.</title>
        <authorList>
            <person name="Ban H."/>
            <person name="Sato S."/>
            <person name="Yoshikawa S."/>
            <person name="Yamada K."/>
            <person name="Nakamura Y."/>
            <person name="Ichinomiya M."/>
            <person name="Sato N."/>
            <person name="Blanc-Mathieu R."/>
            <person name="Endo H."/>
            <person name="Kuwata A."/>
            <person name="Ogata H."/>
        </authorList>
    </citation>
    <scope>NUCLEOTIDE SEQUENCE [LARGE SCALE GENOMIC DNA]</scope>
</reference>
<dbReference type="EMBL" id="BRYB01002793">
    <property type="protein sequence ID" value="GMI25570.1"/>
    <property type="molecule type" value="Genomic_DNA"/>
</dbReference>
<protein>
    <submittedName>
        <fullName evidence="2">Uncharacterized protein</fullName>
    </submittedName>
</protein>
<gene>
    <name evidence="2" type="ORF">TeGR_g10464</name>
</gene>
<evidence type="ECO:0000313" key="3">
    <source>
        <dbReference type="Proteomes" id="UP001165060"/>
    </source>
</evidence>
<dbReference type="PANTHER" id="PTHR48125">
    <property type="entry name" value="LP07818P1"/>
    <property type="match status" value="1"/>
</dbReference>